<sequence length="259" mass="27627">MSRPMSTVAVTGGTGTLGREVVGALVAAGHDVVVTSCSSSSLRDGVRTVRVDYGRPVELRAAFERADAVVHCATNVTGLRGGEAELGKRVLAAARDAGCGHLVYISIVGADRIPLPYYKAKTSTERLVEDGGVPWTILRATQFHELVARLSSALTRSPLVLVPDIRFQPVSVTEVGARLADLARGSPAGRVRDLGGPEIADWPDLVRQFQAAAGRSRPVRPITLFGSVYAGYRAGHHLAPDGDTGTITFQQYLADRFRR</sequence>
<protein>
    <submittedName>
        <fullName evidence="2">Nucleoside-diphosphate sugar epimerase</fullName>
    </submittedName>
</protein>
<gene>
    <name evidence="2" type="ORF">SacazDRAFT_01466</name>
</gene>
<evidence type="ECO:0000313" key="2">
    <source>
        <dbReference type="EMBL" id="EHY88396.1"/>
    </source>
</evidence>
<evidence type="ECO:0000259" key="1">
    <source>
        <dbReference type="Pfam" id="PF13460"/>
    </source>
</evidence>
<dbReference type="EMBL" id="CM001466">
    <property type="protein sequence ID" value="EHY88396.1"/>
    <property type="molecule type" value="Genomic_DNA"/>
</dbReference>
<dbReference type="HOGENOM" id="CLU_007383_5_1_11"/>
<dbReference type="Proteomes" id="UP000004705">
    <property type="component" value="Chromosome"/>
</dbReference>
<dbReference type="PANTHER" id="PTHR12126:SF11">
    <property type="entry name" value="NADH DEHYDROGENASE [UBIQUINONE] 1 ALPHA SUBCOMPLEX SUBUNIT 9, MITOCHONDRIAL"/>
    <property type="match status" value="1"/>
</dbReference>
<dbReference type="Pfam" id="PF13460">
    <property type="entry name" value="NAD_binding_10"/>
    <property type="match status" value="1"/>
</dbReference>
<dbReference type="InterPro" id="IPR051207">
    <property type="entry name" value="ComplexI_NDUFA9_subunit"/>
</dbReference>
<dbReference type="InterPro" id="IPR016040">
    <property type="entry name" value="NAD(P)-bd_dom"/>
</dbReference>
<organism evidence="2 3">
    <name type="scientific">Saccharomonospora azurea NA-128</name>
    <dbReference type="NCBI Taxonomy" id="882081"/>
    <lineage>
        <taxon>Bacteria</taxon>
        <taxon>Bacillati</taxon>
        <taxon>Actinomycetota</taxon>
        <taxon>Actinomycetes</taxon>
        <taxon>Pseudonocardiales</taxon>
        <taxon>Pseudonocardiaceae</taxon>
        <taxon>Saccharomonospora</taxon>
    </lineage>
</organism>
<dbReference type="AlphaFoldDB" id="H8G7Z9"/>
<name>H8G7Z9_9PSEU</name>
<evidence type="ECO:0000313" key="3">
    <source>
        <dbReference type="Proteomes" id="UP000004705"/>
    </source>
</evidence>
<dbReference type="SUPFAM" id="SSF51735">
    <property type="entry name" value="NAD(P)-binding Rossmann-fold domains"/>
    <property type="match status" value="1"/>
</dbReference>
<dbReference type="InterPro" id="IPR036291">
    <property type="entry name" value="NAD(P)-bd_dom_sf"/>
</dbReference>
<feature type="domain" description="NAD(P)-binding" evidence="1">
    <location>
        <begin position="12"/>
        <end position="143"/>
    </location>
</feature>
<reference evidence="2 3" key="1">
    <citation type="journal article" date="2012" name="Stand. Genomic Sci.">
        <title>Genome sequence of the soil bacterium Saccharomonospora azurea type strain (NA-128(T)).</title>
        <authorList>
            <person name="Klenk H.P."/>
            <person name="Held B."/>
            <person name="Lucas S."/>
            <person name="Lapidus A."/>
            <person name="Copeland A."/>
            <person name="Hammon N."/>
            <person name="Pitluck S."/>
            <person name="Goodwin L.A."/>
            <person name="Han C."/>
            <person name="Tapia R."/>
            <person name="Brambilla E.M."/>
            <person name="Potter G."/>
            <person name="Land M."/>
            <person name="Ivanova N."/>
            <person name="Rohde M."/>
            <person name="Goker M."/>
            <person name="Detter J.C."/>
            <person name="Kyrpides N.C."/>
            <person name="Woyke T."/>
        </authorList>
    </citation>
    <scope>NUCLEOTIDE SEQUENCE [LARGE SCALE GENOMIC DNA]</scope>
    <source>
        <strain evidence="2 3">NA-128</strain>
    </source>
</reference>
<accession>H8G7Z9</accession>
<dbReference type="PANTHER" id="PTHR12126">
    <property type="entry name" value="NADH-UBIQUINONE OXIDOREDUCTASE 39 KDA SUBUNIT-RELATED"/>
    <property type="match status" value="1"/>
</dbReference>
<keyword evidence="3" id="KW-1185">Reference proteome</keyword>
<dbReference type="GO" id="GO:0044877">
    <property type="term" value="F:protein-containing complex binding"/>
    <property type="evidence" value="ECO:0007669"/>
    <property type="project" value="TreeGrafter"/>
</dbReference>
<dbReference type="Gene3D" id="3.40.50.720">
    <property type="entry name" value="NAD(P)-binding Rossmann-like Domain"/>
    <property type="match status" value="1"/>
</dbReference>
<proteinExistence type="predicted"/>